<dbReference type="GO" id="GO:0005975">
    <property type="term" value="P:carbohydrate metabolic process"/>
    <property type="evidence" value="ECO:0007669"/>
    <property type="project" value="InterPro"/>
</dbReference>
<evidence type="ECO:0000256" key="7">
    <source>
        <dbReference type="ARBA" id="ARBA00024062"/>
    </source>
</evidence>
<evidence type="ECO:0000256" key="3">
    <source>
        <dbReference type="ARBA" id="ARBA00022801"/>
    </source>
</evidence>
<comment type="similarity">
    <text evidence="1">Belongs to the glycosyl hydrolase 13 family.</text>
</comment>
<dbReference type="PANTHER" id="PTHR10357:SF209">
    <property type="entry name" value="PERIPLASMIC ALPHA-AMYLASE"/>
    <property type="match status" value="1"/>
</dbReference>
<dbReference type="InterPro" id="IPR014756">
    <property type="entry name" value="Ig_E-set"/>
</dbReference>
<keyword evidence="3" id="KW-0378">Hydrolase</keyword>
<proteinExistence type="inferred from homology"/>
<evidence type="ECO:0000256" key="4">
    <source>
        <dbReference type="ARBA" id="ARBA00022837"/>
    </source>
</evidence>
<evidence type="ECO:0000313" key="11">
    <source>
        <dbReference type="EMBL" id="GAE32105.1"/>
    </source>
</evidence>
<dbReference type="SUPFAM" id="SSF81296">
    <property type="entry name" value="E set domains"/>
    <property type="match status" value="1"/>
</dbReference>
<dbReference type="InterPro" id="IPR004193">
    <property type="entry name" value="Glyco_hydro_13_N"/>
</dbReference>
<feature type="domain" description="Glycosyl hydrolase family 13 catalytic" evidence="10">
    <location>
        <begin position="651"/>
        <end position="966"/>
    </location>
</feature>
<evidence type="ECO:0000256" key="8">
    <source>
        <dbReference type="ARBA" id="ARBA00029618"/>
    </source>
</evidence>
<dbReference type="Pfam" id="PF02922">
    <property type="entry name" value="CBM_48"/>
    <property type="match status" value="1"/>
</dbReference>
<dbReference type="Pfam" id="PF03714">
    <property type="entry name" value="PUD"/>
    <property type="match status" value="1"/>
</dbReference>
<evidence type="ECO:0000256" key="2">
    <source>
        <dbReference type="ARBA" id="ARBA00022729"/>
    </source>
</evidence>
<keyword evidence="5" id="KW-0326">Glycosidase</keyword>
<dbReference type="CDD" id="cd02859">
    <property type="entry name" value="E_set_AMPKbeta_like_N"/>
    <property type="match status" value="1"/>
</dbReference>
<dbReference type="GO" id="GO:0030246">
    <property type="term" value="F:carbohydrate binding"/>
    <property type="evidence" value="ECO:0007669"/>
    <property type="project" value="InterPro"/>
</dbReference>
<dbReference type="AlphaFoldDB" id="W4QJ10"/>
<reference evidence="11" key="1">
    <citation type="journal article" date="2014" name="Genome Announc.">
        <title>Draft Genome Sequences of Three Alkaliphilic Bacillus Strains, Bacillus wakoensis JCM 9140T, Bacillus akibai JCM 9157T, and Bacillus hemicellulosilyticus JCM 9152T.</title>
        <authorList>
            <person name="Yuki M."/>
            <person name="Oshima K."/>
            <person name="Suda W."/>
            <person name="Oshida Y."/>
            <person name="Kitamura K."/>
            <person name="Iida T."/>
            <person name="Hattori M."/>
            <person name="Ohkuma M."/>
        </authorList>
    </citation>
    <scope>NUCLEOTIDE SEQUENCE [LARGE SCALE GENOMIC DNA]</scope>
    <source>
        <strain evidence="11">JCM 9152</strain>
    </source>
</reference>
<keyword evidence="4" id="KW-0106">Calcium</keyword>
<evidence type="ECO:0000259" key="10">
    <source>
        <dbReference type="SMART" id="SM00642"/>
    </source>
</evidence>
<organism evidence="11 12">
    <name type="scientific">Halalkalibacter hemicellulosilyticusJCM 9152</name>
    <dbReference type="NCBI Taxonomy" id="1236971"/>
    <lineage>
        <taxon>Bacteria</taxon>
        <taxon>Bacillati</taxon>
        <taxon>Bacillota</taxon>
        <taxon>Bacilli</taxon>
        <taxon>Bacillales</taxon>
        <taxon>Bacillaceae</taxon>
        <taxon>Halalkalibacter</taxon>
    </lineage>
</organism>
<gene>
    <name evidence="11" type="ORF">JCM9152_3623</name>
</gene>
<dbReference type="Gene3D" id="3.20.20.80">
    <property type="entry name" value="Glycosidases"/>
    <property type="match status" value="1"/>
</dbReference>
<dbReference type="InterPro" id="IPR017853">
    <property type="entry name" value="GH"/>
</dbReference>
<evidence type="ECO:0000256" key="5">
    <source>
        <dbReference type="ARBA" id="ARBA00023295"/>
    </source>
</evidence>
<dbReference type="Pfam" id="PF00128">
    <property type="entry name" value="Alpha-amylase"/>
    <property type="match status" value="1"/>
</dbReference>
<dbReference type="PANTHER" id="PTHR10357">
    <property type="entry name" value="ALPHA-AMYLASE FAMILY MEMBER"/>
    <property type="match status" value="1"/>
</dbReference>
<evidence type="ECO:0000256" key="9">
    <source>
        <dbReference type="ARBA" id="ARBA00031076"/>
    </source>
</evidence>
<comment type="catalytic activity">
    <reaction evidence="6">
        <text>Hydrolysis of (1-&gt;6)-alpha-D-glucosidic linkages in pullulan, amylopectin and glycogen, and in the alpha- and beta-limit dextrins of amylopectin and glycogen.</text>
        <dbReference type="EC" id="3.2.1.41"/>
    </reaction>
</comment>
<dbReference type="Proteomes" id="UP000018895">
    <property type="component" value="Unassembled WGS sequence"/>
</dbReference>
<comment type="caution">
    <text evidence="11">The sequence shown here is derived from an EMBL/GenBank/DDBJ whole genome shotgun (WGS) entry which is preliminary data.</text>
</comment>
<dbReference type="STRING" id="1236971.JCM9152_3623"/>
<keyword evidence="12" id="KW-1185">Reference proteome</keyword>
<dbReference type="SUPFAM" id="SSF51445">
    <property type="entry name" value="(Trans)glycosidases"/>
    <property type="match status" value="1"/>
</dbReference>
<dbReference type="InterPro" id="IPR006047">
    <property type="entry name" value="GH13_cat_dom"/>
</dbReference>
<dbReference type="CDD" id="cd10315">
    <property type="entry name" value="CBM41_pullulanase"/>
    <property type="match status" value="1"/>
</dbReference>
<keyword evidence="2" id="KW-0732">Signal</keyword>
<accession>W4QJ10</accession>
<protein>
    <recommendedName>
        <fullName evidence="7">pullulanase</fullName>
        <ecNumber evidence="7">3.2.1.41</ecNumber>
    </recommendedName>
    <alternativeName>
        <fullName evidence="8">Alpha-dextrin endo-1,6-alpha-glucosidase</fullName>
    </alternativeName>
    <alternativeName>
        <fullName evidence="9">Pullulan 6-glucanohydrolase</fullName>
    </alternativeName>
</protein>
<evidence type="ECO:0000256" key="1">
    <source>
        <dbReference type="ARBA" id="ARBA00008061"/>
    </source>
</evidence>
<dbReference type="InterPro" id="IPR005323">
    <property type="entry name" value="CBM41_pullulanase"/>
</dbReference>
<dbReference type="EMBL" id="BAUU01000029">
    <property type="protein sequence ID" value="GAE32105.1"/>
    <property type="molecule type" value="Genomic_DNA"/>
</dbReference>
<evidence type="ECO:0000313" key="12">
    <source>
        <dbReference type="Proteomes" id="UP000018895"/>
    </source>
</evidence>
<dbReference type="InterPro" id="IPR013784">
    <property type="entry name" value="Carb-bd-like_fold"/>
</dbReference>
<dbReference type="Gene3D" id="2.60.40.10">
    <property type="entry name" value="Immunoglobulins"/>
    <property type="match status" value="1"/>
</dbReference>
<sequence>MQTFPQKTKERVIEVMRNKQLQKGMSVMLAALLVVSLFIGYIPQMVAHSGQGSPVVNEDRSVEFNLVAGQAERVRVAGSFTEWQEHALDMERMDGQKWHTITEPLIPDVYEYKFIIDGDEWVVDPLNKEERNGNSVLIVPGLNLEGNASFMSVGSDYALSATYVSPNGEMNRVDEVTWSLIEATEGVELRGANLHIGEEAKVSSTVIVAAEYEDYVATKEIELTDLMYTFTVHYHRLNNDFVGWEDMWIYNSGFDPAAYQFQSIYGEDYQFTTATHMFPEEEIELIPRKGNWEAQDLNRVVSIPNGELEVEAWIIEGDPTVYTSEEEAIASLIGTAPVERYIRFLYDRPERDYDGWNLWVWGTGKQDDQIDFTDWLGELAVATIEVGAATERVGFVLRGSDDWDIAEKDVDVDRFIQVNRHDPVTKVVVKSGEVDFHTVPEVIGPVVANGDVTFYYRDPELYVADQMDTIDHVELAIFGERYPMVYEEKNERYVFTYEQIEHGTHEYTFFVTIDGQEYEVTDPYHTVDGKSVVSYMISDVTLSGSAYPQAVDYNENAVLTIDIEKDDELSIRELYVDLREVGGPERMEVDLELEEVTIAIDDSTTAGLKVLPIVAVDQFGYTHDGEIEVEVKARQFVGEADFDWDEARIYFLLTDRFFDGDPTNNDPYGIGYDTDKRGSYQGGDFQGITAKLDYLDELGINTIWINPIVENIRYDVRHDHPDTPYYGYHGYWASNFEQLNPHFGSMEDFHELIDEADERGMKIMIDVVLNHTGYGLKPEDALLDGTIPHFPTNAERDRFAGMLRDGGTDTIQGELAGLPDFLTEVPEVREQVIQWQVDWIERSRTEKGNTIDYFRVDTVKHVEDTTWMAFKNELTKVMPKFKMIGESWGAGPHDDHGYLQSGMMDSLLDFDFKYQAHDFVEGKIERVQTQLEQRNAQLSNQATLGQFLGSHDEEGFLYSVGGDEAS</sequence>
<evidence type="ECO:0000256" key="6">
    <source>
        <dbReference type="ARBA" id="ARBA00023965"/>
    </source>
</evidence>
<dbReference type="InterPro" id="IPR013783">
    <property type="entry name" value="Ig-like_fold"/>
</dbReference>
<dbReference type="GO" id="GO:0051060">
    <property type="term" value="F:pullulanase activity"/>
    <property type="evidence" value="ECO:0007669"/>
    <property type="project" value="UniProtKB-EC"/>
</dbReference>
<dbReference type="Gene3D" id="2.60.40.1110">
    <property type="match status" value="2"/>
</dbReference>
<name>W4QJ10_9BACI</name>
<dbReference type="SUPFAM" id="SSF49452">
    <property type="entry name" value="Starch-binding domain-like"/>
    <property type="match status" value="2"/>
</dbReference>
<dbReference type="SMART" id="SM00642">
    <property type="entry name" value="Aamy"/>
    <property type="match status" value="1"/>
</dbReference>
<dbReference type="EC" id="3.2.1.41" evidence="7"/>